<evidence type="ECO:0000256" key="3">
    <source>
        <dbReference type="ARBA" id="ARBA00022475"/>
    </source>
</evidence>
<dbReference type="Pfam" id="PF13206">
    <property type="entry name" value="VSG_B"/>
    <property type="match status" value="1"/>
</dbReference>
<keyword evidence="4" id="KW-0336">GPI-anchor</keyword>
<sequence length="312" mass="33162">KSASKAVATENKQTEVAETKADNLSDAARQIAHMKLAKIALEAKKVKTIAAKIEDAETNFDKSKQETALKTAILGAGIQDVSNIKVSAAFAEGSAAHRTASCTAGSGTKQAKTLVAQLAWLCHAESSNAVTAVCRKKGDGSTAWNHNSGTIADEDIRTIAQTCPSGKGKMMTPTHLRTLVENVRNLVHQDGAVGYSVDYEATGCTSSSGSGVCIKLGNYNEDPPAALNKLGCQPVLDHLADNLDKRISHNKQLTELKSRLQKEKEEAISCNQKRGGGTEAPAPGAGPDPCRPNSSFQSAREQEKRMHNTQRQ</sequence>
<evidence type="ECO:0000259" key="10">
    <source>
        <dbReference type="Pfam" id="PF13206"/>
    </source>
</evidence>
<dbReference type="InterPro" id="IPR025932">
    <property type="entry name" value="Trypano_VSG_B_N_dom"/>
</dbReference>
<evidence type="ECO:0000256" key="2">
    <source>
        <dbReference type="ARBA" id="ARBA00004609"/>
    </source>
</evidence>
<evidence type="ECO:0000256" key="4">
    <source>
        <dbReference type="ARBA" id="ARBA00022622"/>
    </source>
</evidence>
<reference evidence="11" key="2">
    <citation type="journal article" date="2014" name="Mol. Biochem. Parasitol.">
        <title>Capturing the variant surface glycoprotein repertoire (the VSGnome) of Trypanosoma brucei Lister 427.</title>
        <authorList>
            <person name="Cross G.A."/>
            <person name="Kim H.S."/>
            <person name="Wickstead B."/>
        </authorList>
    </citation>
    <scope>NUCLEOTIDE SEQUENCE</scope>
    <source>
        <strain evidence="11">Lister 427</strain>
    </source>
</reference>
<evidence type="ECO:0000256" key="7">
    <source>
        <dbReference type="ARBA" id="ARBA00023180"/>
    </source>
</evidence>
<evidence type="ECO:0000313" key="11">
    <source>
        <dbReference type="EMBL" id="AGH59659.1"/>
    </source>
</evidence>
<reference evidence="11" key="1">
    <citation type="submission" date="2013-02" db="EMBL/GenBank/DDBJ databases">
        <authorList>
            <person name="Cross G.A.M."/>
            <person name="Kim H.-S."/>
            <person name="Wickstead B."/>
        </authorList>
    </citation>
    <scope>NUCLEOTIDE SEQUENCE</scope>
    <source>
        <strain evidence="11">Lister 427</strain>
    </source>
</reference>
<dbReference type="VEuPathDB" id="TriTrypDB:Tb427_000587300"/>
<accession>M4SUJ3</accession>
<protein>
    <submittedName>
        <fullName evidence="11">Variant surface glycoprotein 3634</fullName>
    </submittedName>
</protein>
<keyword evidence="6" id="KW-0472">Membrane</keyword>
<keyword evidence="7" id="KW-0325">Glycoprotein</keyword>
<keyword evidence="5" id="KW-0732">Signal</keyword>
<evidence type="ECO:0000256" key="5">
    <source>
        <dbReference type="ARBA" id="ARBA00022729"/>
    </source>
</evidence>
<proteinExistence type="predicted"/>
<comment type="subcellular location">
    <subcellularLocation>
        <location evidence="2">Cell membrane</location>
        <topology evidence="2">Lipid-anchor</topology>
        <topology evidence="2">GPI-anchor</topology>
    </subcellularLocation>
</comment>
<evidence type="ECO:0000256" key="9">
    <source>
        <dbReference type="SAM" id="MobiDB-lite"/>
    </source>
</evidence>
<comment type="function">
    <text evidence="1">VSG forms a coat on the surface of the parasite. The trypanosome evades the immune response of the host by expressing a series of antigenically distinct VSGs from an estimated 1000 VSG genes.</text>
</comment>
<keyword evidence="3" id="KW-1003">Cell membrane</keyword>
<dbReference type="GO" id="GO:0098552">
    <property type="term" value="C:side of membrane"/>
    <property type="evidence" value="ECO:0007669"/>
    <property type="project" value="UniProtKB-KW"/>
</dbReference>
<organism evidence="11">
    <name type="scientific">Trypanosoma brucei</name>
    <dbReference type="NCBI Taxonomy" id="5691"/>
    <lineage>
        <taxon>Eukaryota</taxon>
        <taxon>Discoba</taxon>
        <taxon>Euglenozoa</taxon>
        <taxon>Kinetoplastea</taxon>
        <taxon>Metakinetoplastina</taxon>
        <taxon>Trypanosomatida</taxon>
        <taxon>Trypanosomatidae</taxon>
        <taxon>Trypanosoma</taxon>
    </lineage>
</organism>
<evidence type="ECO:0000256" key="8">
    <source>
        <dbReference type="ARBA" id="ARBA00023288"/>
    </source>
</evidence>
<feature type="non-terminal residue" evidence="11">
    <location>
        <position position="1"/>
    </location>
</feature>
<dbReference type="GO" id="GO:0005886">
    <property type="term" value="C:plasma membrane"/>
    <property type="evidence" value="ECO:0007669"/>
    <property type="project" value="UniProtKB-SubCell"/>
</dbReference>
<evidence type="ECO:0000256" key="1">
    <source>
        <dbReference type="ARBA" id="ARBA00002523"/>
    </source>
</evidence>
<dbReference type="EMBL" id="KC612228">
    <property type="protein sequence ID" value="AGH59659.1"/>
    <property type="molecule type" value="Genomic_DNA"/>
</dbReference>
<feature type="region of interest" description="Disordered" evidence="9">
    <location>
        <begin position="264"/>
        <end position="312"/>
    </location>
</feature>
<keyword evidence="8" id="KW-0449">Lipoprotein</keyword>
<dbReference type="AlphaFoldDB" id="M4SUJ3"/>
<name>M4SUJ3_9TRYP</name>
<feature type="domain" description="Trypanosome variant surface glycoprotein B-type N-terminal" evidence="10">
    <location>
        <begin position="3"/>
        <end position="261"/>
    </location>
</feature>
<evidence type="ECO:0000256" key="6">
    <source>
        <dbReference type="ARBA" id="ARBA00023136"/>
    </source>
</evidence>